<dbReference type="OrthoDB" id="4322177at2"/>
<dbReference type="Proteomes" id="UP000246050">
    <property type="component" value="Unassembled WGS sequence"/>
</dbReference>
<dbReference type="AlphaFoldDB" id="A0A317DEE4"/>
<organism evidence="1 2">
    <name type="scientific">Micromonospora sicca</name>
    <dbReference type="NCBI Taxonomy" id="2202420"/>
    <lineage>
        <taxon>Bacteria</taxon>
        <taxon>Bacillati</taxon>
        <taxon>Actinomycetota</taxon>
        <taxon>Actinomycetes</taxon>
        <taxon>Micromonosporales</taxon>
        <taxon>Micromonosporaceae</taxon>
        <taxon>Micromonospora</taxon>
    </lineage>
</organism>
<evidence type="ECO:0000313" key="1">
    <source>
        <dbReference type="EMBL" id="PWR12672.1"/>
    </source>
</evidence>
<comment type="caution">
    <text evidence="1">The sequence shown here is derived from an EMBL/GenBank/DDBJ whole genome shotgun (WGS) entry which is preliminary data.</text>
</comment>
<dbReference type="EMBL" id="QGKS01000285">
    <property type="protein sequence ID" value="PWR12672.1"/>
    <property type="molecule type" value="Genomic_DNA"/>
</dbReference>
<reference evidence="1 2" key="1">
    <citation type="submission" date="2018-05" db="EMBL/GenBank/DDBJ databases">
        <title>Micromonosporas from Atacama Desert.</title>
        <authorList>
            <person name="Carro L."/>
            <person name="Golinska P."/>
            <person name="Klenk H.-P."/>
            <person name="Goodfellow M."/>
        </authorList>
    </citation>
    <scope>NUCLEOTIDE SEQUENCE [LARGE SCALE GENOMIC DNA]</scope>
    <source>
        <strain evidence="1 2">4G51</strain>
    </source>
</reference>
<name>A0A317DEE4_9ACTN</name>
<gene>
    <name evidence="1" type="ORF">DKT69_23235</name>
</gene>
<accession>A0A317DEE4</accession>
<dbReference type="RefSeq" id="WP_109803621.1">
    <property type="nucleotide sequence ID" value="NZ_QGKS01000285.1"/>
</dbReference>
<sequence>MTTVPTAALPQSCLQAADQLLTSVVRGTRGAWPRACAWLLRLALEAAMDDYWLRLHPEVAGLRARSPQFLILDRYAGRHIAARAGYAWAALSRAGHHHCYELGLTAGELRRLREMVAAVVSDLAAERVPRPGGSVEDPSF</sequence>
<proteinExistence type="predicted"/>
<protein>
    <submittedName>
        <fullName evidence="1">Uncharacterized protein</fullName>
    </submittedName>
</protein>
<evidence type="ECO:0000313" key="2">
    <source>
        <dbReference type="Proteomes" id="UP000246050"/>
    </source>
</evidence>